<accession>A0ABT3GC85</accession>
<keyword evidence="3 5" id="KW-1133">Transmembrane helix</keyword>
<evidence type="ECO:0000313" key="8">
    <source>
        <dbReference type="Proteomes" id="UP001320876"/>
    </source>
</evidence>
<comment type="caution">
    <text evidence="7">The sequence shown here is derived from an EMBL/GenBank/DDBJ whole genome shotgun (WGS) entry which is preliminary data.</text>
</comment>
<evidence type="ECO:0000256" key="4">
    <source>
        <dbReference type="ARBA" id="ARBA00023136"/>
    </source>
</evidence>
<organism evidence="7 8">
    <name type="scientific">Luteolibacter arcticus</name>
    <dbReference type="NCBI Taxonomy" id="1581411"/>
    <lineage>
        <taxon>Bacteria</taxon>
        <taxon>Pseudomonadati</taxon>
        <taxon>Verrucomicrobiota</taxon>
        <taxon>Verrucomicrobiia</taxon>
        <taxon>Verrucomicrobiales</taxon>
        <taxon>Verrucomicrobiaceae</taxon>
        <taxon>Luteolibacter</taxon>
    </lineage>
</organism>
<comment type="similarity">
    <text evidence="5">Belongs to the binding-protein-dependent transport system permease family.</text>
</comment>
<dbReference type="PANTHER" id="PTHR30325:SF0">
    <property type="entry name" value="INNER MEMBRANE ABC TRANSPORTER PERMEASE PROTEIN YEJE"/>
    <property type="match status" value="1"/>
</dbReference>
<feature type="transmembrane region" description="Helical" evidence="5">
    <location>
        <begin position="504"/>
        <end position="526"/>
    </location>
</feature>
<sequence>MTFPRKIGLMLLLVAVLAAVAYHQGLSLPSLRWFYSFRATPDQIQAASDHGHLITVFGKGLIPINPHRFLEHQHETVGNVFCGVLALIAILLFIFGGKFQWNPLTLRRFSRFRSIGRGWVAFQLLILLLVLAMLDQVLVGKRALAVKYEGQWFFPAFREEGYRDKEFGGTEDQEVNYRKLYAAFREAKSDNKVFLPPVPWDPTFDSDDVQRRPLVEIDGKLHRSSKREPYNGQASQFREDNPRIPVRAARFRKGLRDGSTSLYDEKGEYAGREEWSAGSLTQTTVEGEAGNAPAGSWYELVYPPAPPFFGSRETTHLLGTDSKGWDIVAQMYGGLQVILKAAFFYIVLSYGIGIVMGCLEGYYGGWFDIVSQRIAEVLSNVPFLLVVMIITANIGLEKVTLINVLLIFCLFSWISVATYLRTSTYKEKARDYVAAARVQGAGTARVIFRHILPNAVSTIVTLLPFSVAGLASMLTALDFLGFGLPERYPSWGRLLDDGTSNLSSPWIVSSVFGMLVFVLLVITFIGEAIREAFDPKKYTTYQ</sequence>
<comment type="subcellular location">
    <subcellularLocation>
        <location evidence="1 5">Cell membrane</location>
        <topology evidence="1 5">Multi-pass membrane protein</topology>
    </subcellularLocation>
</comment>
<dbReference type="EMBL" id="JAPDDT010000001">
    <property type="protein sequence ID" value="MCW1921240.1"/>
    <property type="molecule type" value="Genomic_DNA"/>
</dbReference>
<name>A0ABT3GC85_9BACT</name>
<keyword evidence="2 5" id="KW-0812">Transmembrane</keyword>
<feature type="transmembrane region" description="Helical" evidence="5">
    <location>
        <begin position="116"/>
        <end position="134"/>
    </location>
</feature>
<evidence type="ECO:0000256" key="2">
    <source>
        <dbReference type="ARBA" id="ARBA00022692"/>
    </source>
</evidence>
<evidence type="ECO:0000256" key="1">
    <source>
        <dbReference type="ARBA" id="ARBA00004651"/>
    </source>
</evidence>
<protein>
    <submittedName>
        <fullName evidence="7">ABC transporter permease subunit</fullName>
    </submittedName>
</protein>
<evidence type="ECO:0000259" key="6">
    <source>
        <dbReference type="PROSITE" id="PS50928"/>
    </source>
</evidence>
<dbReference type="SUPFAM" id="SSF161098">
    <property type="entry name" value="MetI-like"/>
    <property type="match status" value="1"/>
</dbReference>
<evidence type="ECO:0000256" key="5">
    <source>
        <dbReference type="RuleBase" id="RU363032"/>
    </source>
</evidence>
<keyword evidence="4 5" id="KW-0472">Membrane</keyword>
<proteinExistence type="inferred from homology"/>
<feature type="transmembrane region" description="Helical" evidence="5">
    <location>
        <begin position="377"/>
        <end position="396"/>
    </location>
</feature>
<dbReference type="CDD" id="cd06261">
    <property type="entry name" value="TM_PBP2"/>
    <property type="match status" value="1"/>
</dbReference>
<dbReference type="PANTHER" id="PTHR30325">
    <property type="entry name" value="MEMBRANE COMPONENT OF ABC TRANSPORTER"/>
    <property type="match status" value="1"/>
</dbReference>
<dbReference type="Proteomes" id="UP001320876">
    <property type="component" value="Unassembled WGS sequence"/>
</dbReference>
<dbReference type="Gene3D" id="1.10.3720.10">
    <property type="entry name" value="MetI-like"/>
    <property type="match status" value="1"/>
</dbReference>
<gene>
    <name evidence="7" type="ORF">OKA05_01670</name>
</gene>
<reference evidence="7 8" key="1">
    <citation type="submission" date="2022-10" db="EMBL/GenBank/DDBJ databases">
        <title>Luteolibacter arcticus strain CCTCC AB 2014275, whole genome shotgun sequencing project.</title>
        <authorList>
            <person name="Zhao G."/>
            <person name="Shen L."/>
        </authorList>
    </citation>
    <scope>NUCLEOTIDE SEQUENCE [LARGE SCALE GENOMIC DNA]</scope>
    <source>
        <strain evidence="7 8">CCTCC AB 2014275</strain>
    </source>
</reference>
<feature type="transmembrane region" description="Helical" evidence="5">
    <location>
        <begin position="76"/>
        <end position="95"/>
    </location>
</feature>
<keyword evidence="8" id="KW-1185">Reference proteome</keyword>
<dbReference type="InterPro" id="IPR035906">
    <property type="entry name" value="MetI-like_sf"/>
</dbReference>
<dbReference type="InterPro" id="IPR000515">
    <property type="entry name" value="MetI-like"/>
</dbReference>
<dbReference type="RefSeq" id="WP_264485349.1">
    <property type="nucleotide sequence ID" value="NZ_JAPDDT010000001.1"/>
</dbReference>
<feature type="transmembrane region" description="Helical" evidence="5">
    <location>
        <begin position="402"/>
        <end position="420"/>
    </location>
</feature>
<feature type="transmembrane region" description="Helical" evidence="5">
    <location>
        <begin position="459"/>
        <end position="484"/>
    </location>
</feature>
<evidence type="ECO:0000313" key="7">
    <source>
        <dbReference type="EMBL" id="MCW1921240.1"/>
    </source>
</evidence>
<evidence type="ECO:0000256" key="3">
    <source>
        <dbReference type="ARBA" id="ARBA00022989"/>
    </source>
</evidence>
<feature type="transmembrane region" description="Helical" evidence="5">
    <location>
        <begin position="342"/>
        <end position="365"/>
    </location>
</feature>
<dbReference type="PROSITE" id="PS50928">
    <property type="entry name" value="ABC_TM1"/>
    <property type="match status" value="1"/>
</dbReference>
<keyword evidence="5" id="KW-0813">Transport</keyword>
<dbReference type="Pfam" id="PF00528">
    <property type="entry name" value="BPD_transp_1"/>
    <property type="match status" value="1"/>
</dbReference>
<feature type="domain" description="ABC transmembrane type-1" evidence="6">
    <location>
        <begin position="335"/>
        <end position="526"/>
    </location>
</feature>